<keyword evidence="3" id="KW-1185">Reference proteome</keyword>
<protein>
    <submittedName>
        <fullName evidence="2">Hypothetical_protein</fullName>
    </submittedName>
</protein>
<dbReference type="Proteomes" id="UP001642409">
    <property type="component" value="Unassembled WGS sequence"/>
</dbReference>
<evidence type="ECO:0000313" key="1">
    <source>
        <dbReference type="EMBL" id="CAI9962163.1"/>
    </source>
</evidence>
<proteinExistence type="predicted"/>
<evidence type="ECO:0000313" key="3">
    <source>
        <dbReference type="Proteomes" id="UP001642409"/>
    </source>
</evidence>
<organism evidence="1">
    <name type="scientific">Hexamita inflata</name>
    <dbReference type="NCBI Taxonomy" id="28002"/>
    <lineage>
        <taxon>Eukaryota</taxon>
        <taxon>Metamonada</taxon>
        <taxon>Diplomonadida</taxon>
        <taxon>Hexamitidae</taxon>
        <taxon>Hexamitinae</taxon>
        <taxon>Hexamita</taxon>
    </lineage>
</organism>
<dbReference type="AlphaFoldDB" id="A0AA86QYI1"/>
<accession>A0AA86QYI1</accession>
<name>A0AA86QYI1_9EUKA</name>
<dbReference type="EMBL" id="CAXDID020000007">
    <property type="protein sequence ID" value="CAL5976590.1"/>
    <property type="molecule type" value="Genomic_DNA"/>
</dbReference>
<gene>
    <name evidence="2" type="ORF">HINF_LOCUS3892</name>
    <name evidence="1" type="ORF">HINF_LOCUS49808</name>
</gene>
<reference evidence="1" key="1">
    <citation type="submission" date="2023-06" db="EMBL/GenBank/DDBJ databases">
        <authorList>
            <person name="Kurt Z."/>
        </authorList>
    </citation>
    <scope>NUCLEOTIDE SEQUENCE</scope>
</reference>
<evidence type="ECO:0000313" key="2">
    <source>
        <dbReference type="EMBL" id="CAL5976590.1"/>
    </source>
</evidence>
<sequence>MCSRTPVFPLSKRAQPVICAHSVKTQQGPHGVVSGPVSDSLTQFSETGSRFSVSMLYIPQVSGICYPILNRQIFAREMQQQRIVTQKKQVRLAQLAPTVSRLFQAGTLIKQVMHAG</sequence>
<reference evidence="2 3" key="2">
    <citation type="submission" date="2024-07" db="EMBL/GenBank/DDBJ databases">
        <authorList>
            <person name="Akdeniz Z."/>
        </authorList>
    </citation>
    <scope>NUCLEOTIDE SEQUENCE [LARGE SCALE GENOMIC DNA]</scope>
</reference>
<dbReference type="EMBL" id="CATOUU010000952">
    <property type="protein sequence ID" value="CAI9962163.1"/>
    <property type="molecule type" value="Genomic_DNA"/>
</dbReference>
<comment type="caution">
    <text evidence="1">The sequence shown here is derived from an EMBL/GenBank/DDBJ whole genome shotgun (WGS) entry which is preliminary data.</text>
</comment>